<dbReference type="HOGENOM" id="CLU_2311329_0_0_1"/>
<gene>
    <name evidence="1" type="ORF">VIT_00s0160g00320</name>
</gene>
<keyword evidence="2" id="KW-1185">Reference proteome</keyword>
<dbReference type="Proteomes" id="UP000009183">
    <property type="component" value="Unassembled WGS sequence, unordered"/>
</dbReference>
<sequence length="100" mass="11991">MCKKIVREQHPKDPSKWSRLWNQDDIYCAFVSEKGMENVETISLDLSRSKEKWFTTKIVAQMKKVFAKMQKLRLLKVYYSHGQHKRTFDRGEVSCRIEVH</sequence>
<dbReference type="PaxDb" id="29760-VIT_00s0160g00320.t01"/>
<name>D7TYN8_VITVI</name>
<dbReference type="ExpressionAtlas" id="D7TYN8">
    <property type="expression patterns" value="baseline"/>
</dbReference>
<protein>
    <submittedName>
        <fullName evidence="1">Uncharacterized protein</fullName>
    </submittedName>
</protein>
<accession>D7TYN8</accession>
<reference evidence="2" key="1">
    <citation type="journal article" date="2007" name="Nature">
        <title>The grapevine genome sequence suggests ancestral hexaploidization in major angiosperm phyla.</title>
        <authorList>
            <consortium name="The French-Italian Public Consortium for Grapevine Genome Characterization."/>
            <person name="Jaillon O."/>
            <person name="Aury J.-M."/>
            <person name="Noel B."/>
            <person name="Policriti A."/>
            <person name="Clepet C."/>
            <person name="Casagrande A."/>
            <person name="Choisne N."/>
            <person name="Aubourg S."/>
            <person name="Vitulo N."/>
            <person name="Jubin C."/>
            <person name="Vezzi A."/>
            <person name="Legeai F."/>
            <person name="Hugueney P."/>
            <person name="Dasilva C."/>
            <person name="Horner D."/>
            <person name="Mica E."/>
            <person name="Jublot D."/>
            <person name="Poulain J."/>
            <person name="Bruyere C."/>
            <person name="Billault A."/>
            <person name="Segurens B."/>
            <person name="Gouyvenoux M."/>
            <person name="Ugarte E."/>
            <person name="Cattonaro F."/>
            <person name="Anthouard V."/>
            <person name="Vico V."/>
            <person name="Del Fabbro C."/>
            <person name="Alaux M."/>
            <person name="Di Gaspero G."/>
            <person name="Dumas V."/>
            <person name="Felice N."/>
            <person name="Paillard S."/>
            <person name="Juman I."/>
            <person name="Moroldo M."/>
            <person name="Scalabrin S."/>
            <person name="Canaguier A."/>
            <person name="Le Clainche I."/>
            <person name="Malacrida G."/>
            <person name="Durand E."/>
            <person name="Pesole G."/>
            <person name="Laucou V."/>
            <person name="Chatelet P."/>
            <person name="Merdinoglu D."/>
            <person name="Delledonne M."/>
            <person name="Pezzotti M."/>
            <person name="Lecharny A."/>
            <person name="Scarpelli C."/>
            <person name="Artiguenave F."/>
            <person name="Pe M.E."/>
            <person name="Valle G."/>
            <person name="Morgante M."/>
            <person name="Caboche M."/>
            <person name="Adam-Blondon A.-F."/>
            <person name="Weissenbach J."/>
            <person name="Quetier F."/>
            <person name="Wincker P."/>
        </authorList>
    </citation>
    <scope>NUCLEOTIDE SEQUENCE [LARGE SCALE GENOMIC DNA]</scope>
    <source>
        <strain evidence="2">cv. Pinot noir / PN40024</strain>
    </source>
</reference>
<organism evidence="1 2">
    <name type="scientific">Vitis vinifera</name>
    <name type="common">Grape</name>
    <dbReference type="NCBI Taxonomy" id="29760"/>
    <lineage>
        <taxon>Eukaryota</taxon>
        <taxon>Viridiplantae</taxon>
        <taxon>Streptophyta</taxon>
        <taxon>Embryophyta</taxon>
        <taxon>Tracheophyta</taxon>
        <taxon>Spermatophyta</taxon>
        <taxon>Magnoliopsida</taxon>
        <taxon>eudicotyledons</taxon>
        <taxon>Gunneridae</taxon>
        <taxon>Pentapetalae</taxon>
        <taxon>rosids</taxon>
        <taxon>Vitales</taxon>
        <taxon>Vitaceae</taxon>
        <taxon>Viteae</taxon>
        <taxon>Vitis</taxon>
    </lineage>
</organism>
<proteinExistence type="predicted"/>
<evidence type="ECO:0000313" key="2">
    <source>
        <dbReference type="Proteomes" id="UP000009183"/>
    </source>
</evidence>
<dbReference type="InParanoid" id="D7TYN8"/>
<evidence type="ECO:0000313" key="1">
    <source>
        <dbReference type="EMBL" id="CBI35614.3"/>
    </source>
</evidence>
<dbReference type="EMBL" id="FN596272">
    <property type="protein sequence ID" value="CBI35614.3"/>
    <property type="molecule type" value="Genomic_DNA"/>
</dbReference>
<dbReference type="STRING" id="29760.D7TYN8"/>
<dbReference type="AlphaFoldDB" id="D7TYN8"/>